<evidence type="ECO:0000313" key="15">
    <source>
        <dbReference type="EMBL" id="KII72808.1"/>
    </source>
</evidence>
<evidence type="ECO:0000256" key="2">
    <source>
        <dbReference type="ARBA" id="ARBA00004567"/>
    </source>
</evidence>
<name>A0A0C2JTT7_THEKT</name>
<dbReference type="GO" id="GO:0051028">
    <property type="term" value="P:mRNA transport"/>
    <property type="evidence" value="ECO:0007669"/>
    <property type="project" value="UniProtKB-KW"/>
</dbReference>
<dbReference type="Gene3D" id="2.130.10.10">
    <property type="entry name" value="YVTN repeat-like/Quinoprotein amine dehydrogenase"/>
    <property type="match status" value="2"/>
</dbReference>
<keyword evidence="6 14" id="KW-0853">WD repeat</keyword>
<evidence type="ECO:0000256" key="7">
    <source>
        <dbReference type="ARBA" id="ARBA00022737"/>
    </source>
</evidence>
<evidence type="ECO:0000256" key="9">
    <source>
        <dbReference type="ARBA" id="ARBA00022927"/>
    </source>
</evidence>
<dbReference type="SMART" id="SM00320">
    <property type="entry name" value="WD40"/>
    <property type="match status" value="4"/>
</dbReference>
<dbReference type="InterPro" id="IPR015943">
    <property type="entry name" value="WD40/YVTN_repeat-like_dom_sf"/>
</dbReference>
<dbReference type="AlphaFoldDB" id="A0A0C2JTT7"/>
<keyword evidence="16" id="KW-1185">Reference proteome</keyword>
<evidence type="ECO:0000256" key="5">
    <source>
        <dbReference type="ARBA" id="ARBA00022448"/>
    </source>
</evidence>
<dbReference type="GO" id="GO:0030127">
    <property type="term" value="C:COPII vesicle coat"/>
    <property type="evidence" value="ECO:0007669"/>
    <property type="project" value="TreeGrafter"/>
</dbReference>
<dbReference type="OrthoDB" id="364224at2759"/>
<dbReference type="EMBL" id="JWZT01001097">
    <property type="protein sequence ID" value="KII72808.1"/>
    <property type="molecule type" value="Genomic_DNA"/>
</dbReference>
<evidence type="ECO:0000256" key="6">
    <source>
        <dbReference type="ARBA" id="ARBA00022574"/>
    </source>
</evidence>
<evidence type="ECO:0000256" key="11">
    <source>
        <dbReference type="ARBA" id="ARBA00023132"/>
    </source>
</evidence>
<dbReference type="InterPro" id="IPR036322">
    <property type="entry name" value="WD40_repeat_dom_sf"/>
</dbReference>
<dbReference type="GO" id="GO:0031080">
    <property type="term" value="C:nuclear pore outer ring"/>
    <property type="evidence" value="ECO:0007669"/>
    <property type="project" value="TreeGrafter"/>
</dbReference>
<keyword evidence="5" id="KW-0813">Transport</keyword>
<comment type="subcellular location">
    <subcellularLocation>
        <location evidence="1">Lysosome</location>
    </subcellularLocation>
    <subcellularLocation>
        <location evidence="2">Nucleus</location>
        <location evidence="2">Nuclear pore complex</location>
    </subcellularLocation>
</comment>
<proteinExistence type="inferred from homology"/>
<dbReference type="SUPFAM" id="SSF50978">
    <property type="entry name" value="WD40 repeat-like"/>
    <property type="match status" value="1"/>
</dbReference>
<evidence type="ECO:0000256" key="4">
    <source>
        <dbReference type="ARBA" id="ARBA00019195"/>
    </source>
</evidence>
<keyword evidence="7" id="KW-0677">Repeat</keyword>
<feature type="repeat" description="WD" evidence="14">
    <location>
        <begin position="12"/>
        <end position="53"/>
    </location>
</feature>
<keyword evidence="12" id="KW-0458">Lysosome</keyword>
<keyword evidence="13" id="KW-0539">Nucleus</keyword>
<evidence type="ECO:0000256" key="1">
    <source>
        <dbReference type="ARBA" id="ARBA00004371"/>
    </source>
</evidence>
<dbReference type="GO" id="GO:0090114">
    <property type="term" value="P:COPII-coated vesicle budding"/>
    <property type="evidence" value="ECO:0007669"/>
    <property type="project" value="TreeGrafter"/>
</dbReference>
<evidence type="ECO:0000256" key="10">
    <source>
        <dbReference type="ARBA" id="ARBA00023010"/>
    </source>
</evidence>
<evidence type="ECO:0000256" key="14">
    <source>
        <dbReference type="PROSITE-ProRule" id="PRU00221"/>
    </source>
</evidence>
<evidence type="ECO:0000256" key="12">
    <source>
        <dbReference type="ARBA" id="ARBA00023228"/>
    </source>
</evidence>
<reference evidence="15 16" key="1">
    <citation type="journal article" date="2014" name="Genome Biol. Evol.">
        <title>The genome of the myxosporean Thelohanellus kitauei shows adaptations to nutrient acquisition within its fish host.</title>
        <authorList>
            <person name="Yang Y."/>
            <person name="Xiong J."/>
            <person name="Zhou Z."/>
            <person name="Huo F."/>
            <person name="Miao W."/>
            <person name="Ran C."/>
            <person name="Liu Y."/>
            <person name="Zhang J."/>
            <person name="Feng J."/>
            <person name="Wang M."/>
            <person name="Wang M."/>
            <person name="Wang L."/>
            <person name="Yao B."/>
        </authorList>
    </citation>
    <scope>NUCLEOTIDE SEQUENCE [LARGE SCALE GENOMIC DNA]</scope>
    <source>
        <strain evidence="15">Wuqing</strain>
    </source>
</reference>
<dbReference type="Proteomes" id="UP000031668">
    <property type="component" value="Unassembled WGS sequence"/>
</dbReference>
<evidence type="ECO:0000256" key="13">
    <source>
        <dbReference type="ARBA" id="ARBA00023242"/>
    </source>
</evidence>
<dbReference type="GO" id="GO:0005198">
    <property type="term" value="F:structural molecule activity"/>
    <property type="evidence" value="ECO:0007669"/>
    <property type="project" value="InterPro"/>
</dbReference>
<dbReference type="OMA" id="REGDQWE"/>
<keyword evidence="8" id="KW-0509">mRNA transport</keyword>
<gene>
    <name evidence="15" type="ORF">RF11_11157</name>
</gene>
<keyword evidence="11" id="KW-0906">Nuclear pore complex</keyword>
<sequence length="245" mass="28250">MELETTVYRQIPLSHSDIVNCTEIDSYGRRLATCSSDKTIHIYDISKDTPVLLKKLTGHEGPVWYCTWSDPSFGTYLATCSYDRKIGVTCLCWGPPYIYNDVFLFLIVKTVEVNAFGDRWYRRANICLLVNKCVTSFNEQWKRTELLNGEQDAVRSVAWTTSQNGNKHHIASAYNNGAVIIWSKNYQTDREWDSVLLKHFAHPVWQVSWTEVGNLLAISCGENQVSMWKRNLDESWCCIKSIDEQ</sequence>
<evidence type="ECO:0000256" key="8">
    <source>
        <dbReference type="ARBA" id="ARBA00022816"/>
    </source>
</evidence>
<evidence type="ECO:0000256" key="3">
    <source>
        <dbReference type="ARBA" id="ARBA00010102"/>
    </source>
</evidence>
<dbReference type="GO" id="GO:0005764">
    <property type="term" value="C:lysosome"/>
    <property type="evidence" value="ECO:0007669"/>
    <property type="project" value="UniProtKB-SubCell"/>
</dbReference>
<protein>
    <recommendedName>
        <fullName evidence="4">Protein SEC13 homolog</fullName>
    </recommendedName>
</protein>
<dbReference type="InterPro" id="IPR001680">
    <property type="entry name" value="WD40_rpt"/>
</dbReference>
<dbReference type="PROSITE" id="PS50082">
    <property type="entry name" value="WD_REPEATS_2"/>
    <property type="match status" value="1"/>
</dbReference>
<dbReference type="PANTHER" id="PTHR11024">
    <property type="entry name" value="NUCLEAR PORE COMPLEX PROTEIN SEC13 / SEH1 FAMILY MEMBER"/>
    <property type="match status" value="1"/>
</dbReference>
<dbReference type="Pfam" id="PF00400">
    <property type="entry name" value="WD40"/>
    <property type="match status" value="3"/>
</dbReference>
<dbReference type="InterPro" id="IPR037363">
    <property type="entry name" value="Sec13/Seh1_fam"/>
</dbReference>
<comment type="similarity">
    <text evidence="3">Belongs to the WD repeat SEC13 family.</text>
</comment>
<keyword evidence="10" id="KW-0811">Translocation</keyword>
<dbReference type="GO" id="GO:0006606">
    <property type="term" value="P:protein import into nucleus"/>
    <property type="evidence" value="ECO:0007669"/>
    <property type="project" value="TreeGrafter"/>
</dbReference>
<keyword evidence="9" id="KW-0653">Protein transport</keyword>
<accession>A0A0C2JTT7</accession>
<comment type="caution">
    <text evidence="15">The sequence shown here is derived from an EMBL/GenBank/DDBJ whole genome shotgun (WGS) entry which is preliminary data.</text>
</comment>
<organism evidence="15 16">
    <name type="scientific">Thelohanellus kitauei</name>
    <name type="common">Myxosporean</name>
    <dbReference type="NCBI Taxonomy" id="669202"/>
    <lineage>
        <taxon>Eukaryota</taxon>
        <taxon>Metazoa</taxon>
        <taxon>Cnidaria</taxon>
        <taxon>Myxozoa</taxon>
        <taxon>Myxosporea</taxon>
        <taxon>Bivalvulida</taxon>
        <taxon>Platysporina</taxon>
        <taxon>Myxobolidae</taxon>
        <taxon>Thelohanellus</taxon>
    </lineage>
</organism>
<dbReference type="PANTHER" id="PTHR11024:SF2">
    <property type="entry name" value="PROTEIN SEC13 HOMOLOG"/>
    <property type="match status" value="1"/>
</dbReference>
<evidence type="ECO:0000313" key="16">
    <source>
        <dbReference type="Proteomes" id="UP000031668"/>
    </source>
</evidence>